<feature type="transmembrane region" description="Helical" evidence="10">
    <location>
        <begin position="219"/>
        <end position="237"/>
    </location>
</feature>
<proteinExistence type="predicted"/>
<feature type="region of interest" description="Disordered" evidence="9">
    <location>
        <begin position="476"/>
        <end position="610"/>
    </location>
</feature>
<evidence type="ECO:0000313" key="13">
    <source>
        <dbReference type="EMBL" id="GAA3736936.1"/>
    </source>
</evidence>
<dbReference type="Proteomes" id="UP001499884">
    <property type="component" value="Unassembled WGS sequence"/>
</dbReference>
<feature type="transmembrane region" description="Helical" evidence="10">
    <location>
        <begin position="268"/>
        <end position="289"/>
    </location>
</feature>
<dbReference type="InterPro" id="IPR032694">
    <property type="entry name" value="CopC/D"/>
</dbReference>
<dbReference type="InterPro" id="IPR014755">
    <property type="entry name" value="Cu-Rt/internalin_Ig-like"/>
</dbReference>
<dbReference type="PANTHER" id="PTHR34820:SF4">
    <property type="entry name" value="INNER MEMBRANE PROTEIN YEBZ"/>
    <property type="match status" value="1"/>
</dbReference>
<keyword evidence="7" id="KW-0186">Copper</keyword>
<feature type="transmembrane region" description="Helical" evidence="10">
    <location>
        <begin position="415"/>
        <end position="432"/>
    </location>
</feature>
<accession>A0ABP7FIY1</accession>
<feature type="transmembrane region" description="Helical" evidence="10">
    <location>
        <begin position="187"/>
        <end position="207"/>
    </location>
</feature>
<organism evidence="13 14">
    <name type="scientific">Streptomyces tremellae</name>
    <dbReference type="NCBI Taxonomy" id="1124239"/>
    <lineage>
        <taxon>Bacteria</taxon>
        <taxon>Bacillati</taxon>
        <taxon>Actinomycetota</taxon>
        <taxon>Actinomycetes</taxon>
        <taxon>Kitasatosporales</taxon>
        <taxon>Streptomycetaceae</taxon>
        <taxon>Streptomyces</taxon>
    </lineage>
</organism>
<feature type="transmembrane region" description="Helical" evidence="10">
    <location>
        <begin position="377"/>
        <end position="395"/>
    </location>
</feature>
<keyword evidence="5" id="KW-0732">Signal</keyword>
<feature type="compositionally biased region" description="Low complexity" evidence="9">
    <location>
        <begin position="1"/>
        <end position="17"/>
    </location>
</feature>
<evidence type="ECO:0000256" key="7">
    <source>
        <dbReference type="ARBA" id="ARBA00023008"/>
    </source>
</evidence>
<comment type="subcellular location">
    <subcellularLocation>
        <location evidence="1">Cell membrane</location>
        <topology evidence="1">Multi-pass membrane protein</topology>
    </subcellularLocation>
</comment>
<keyword evidence="3 10" id="KW-0812">Transmembrane</keyword>
<dbReference type="InterPro" id="IPR007348">
    <property type="entry name" value="CopC_dom"/>
</dbReference>
<evidence type="ECO:0000256" key="4">
    <source>
        <dbReference type="ARBA" id="ARBA00022723"/>
    </source>
</evidence>
<dbReference type="Pfam" id="PF05425">
    <property type="entry name" value="CopD"/>
    <property type="match status" value="1"/>
</dbReference>
<feature type="transmembrane region" description="Helical" evidence="10">
    <location>
        <begin position="344"/>
        <end position="365"/>
    </location>
</feature>
<feature type="transmembrane region" description="Helical" evidence="10">
    <location>
        <begin position="618"/>
        <end position="635"/>
    </location>
</feature>
<name>A0ABP7FIY1_9ACTN</name>
<gene>
    <name evidence="13" type="ORF">GCM10023082_37560</name>
</gene>
<keyword evidence="8 10" id="KW-0472">Membrane</keyword>
<feature type="domain" description="Copper resistance protein D" evidence="12">
    <location>
        <begin position="373"/>
        <end position="448"/>
    </location>
</feature>
<feature type="region of interest" description="Disordered" evidence="9">
    <location>
        <begin position="1"/>
        <end position="28"/>
    </location>
</feature>
<evidence type="ECO:0000256" key="9">
    <source>
        <dbReference type="SAM" id="MobiDB-lite"/>
    </source>
</evidence>
<feature type="compositionally biased region" description="Low complexity" evidence="9">
    <location>
        <begin position="531"/>
        <end position="540"/>
    </location>
</feature>
<sequence length="776" mass="76358">MTAATAPYPAPAGAPAGPRRRPRLPGVPPPAGPARLLAAAGVVVAAVLSVLTVFAGSASAHAALTGSDPKDGAVVATAPKAVTLTFSEQVSLGRNAIRVLAPDNKRVDTGKITDVSTGSTASYRTALRPGIGDGTYTVAWQAVSADTHPVAGAFTFSVGAPSRTEASVTGQNAGGGLVGALYGIARYVSYAGFTVLVGGAAFVLVCWPRGASVRPVQRLVVRAWTAFTAATLALLLLRGPYTGSGKLADVLDLSGLRDVLGTKEGAALVSRLLLLGAAAVFVAVLFGAYARRGGEGADRAERRDLAFGLGAGGAAVSAGLAATWSLSEHASTGIQTGLAMPVDMVHLLAMACWLGGLAALLTALYRAPSVDAAAVRRFSALAFWSVAALVASGLYQAWRQIGTFSALASTSYGRLLMIKVGLVVVIVVIAYFSRRWTARLAEAPGASASGAGAGAAEPLPVGAAAASGAPGAGAGSGAGAAARAPVPAGGGGSGTGPGAGEEAGAGAGASGTGPGAGADAKPRAGSGASGAGTVSGAKSPVGGGGSGGESDAGSETGACGVQSRAAGGGSGAAGATARAGAGGERAAQLARQRAAVDTARTKRVRDADPARGGLRRSVLAEAAVAVVVLVFAVILSDTEPARTAQAAAHTPAGAAAAAVPKAGPVDLSLPFDTGGPKGRGVAEFYLEPARAGGQNLMHLYVNGPDNRPLDVPQVKASLTLKSRGIGPLPIAPERFAPGHWAAEHVQIPMPGTWQLALTVRTSDIDETTVYKNITIG</sequence>
<dbReference type="EMBL" id="BAABEP010000026">
    <property type="protein sequence ID" value="GAA3736936.1"/>
    <property type="molecule type" value="Genomic_DNA"/>
</dbReference>
<evidence type="ECO:0000256" key="8">
    <source>
        <dbReference type="ARBA" id="ARBA00023136"/>
    </source>
</evidence>
<evidence type="ECO:0000256" key="2">
    <source>
        <dbReference type="ARBA" id="ARBA00022475"/>
    </source>
</evidence>
<evidence type="ECO:0000313" key="14">
    <source>
        <dbReference type="Proteomes" id="UP001499884"/>
    </source>
</evidence>
<dbReference type="PANTHER" id="PTHR34820">
    <property type="entry name" value="INNER MEMBRANE PROTEIN YEBZ"/>
    <property type="match status" value="1"/>
</dbReference>
<dbReference type="InterPro" id="IPR008457">
    <property type="entry name" value="Cu-R_CopD_dom"/>
</dbReference>
<keyword evidence="2" id="KW-1003">Cell membrane</keyword>
<dbReference type="InterPro" id="IPR014756">
    <property type="entry name" value="Ig_E-set"/>
</dbReference>
<evidence type="ECO:0000259" key="12">
    <source>
        <dbReference type="Pfam" id="PF05425"/>
    </source>
</evidence>
<feature type="compositionally biased region" description="Gly residues" evidence="9">
    <location>
        <begin position="541"/>
        <end position="550"/>
    </location>
</feature>
<keyword evidence="4" id="KW-0479">Metal-binding</keyword>
<dbReference type="RefSeq" id="WP_345648537.1">
    <property type="nucleotide sequence ID" value="NZ_BAABEP010000026.1"/>
</dbReference>
<evidence type="ECO:0000256" key="1">
    <source>
        <dbReference type="ARBA" id="ARBA00004651"/>
    </source>
</evidence>
<feature type="compositionally biased region" description="Gly residues" evidence="9">
    <location>
        <begin position="488"/>
        <end position="516"/>
    </location>
</feature>
<dbReference type="Pfam" id="PF04234">
    <property type="entry name" value="CopC"/>
    <property type="match status" value="1"/>
</dbReference>
<evidence type="ECO:0000256" key="3">
    <source>
        <dbReference type="ARBA" id="ARBA00022692"/>
    </source>
</evidence>
<dbReference type="SUPFAM" id="SSF81296">
    <property type="entry name" value="E set domains"/>
    <property type="match status" value="1"/>
</dbReference>
<reference evidence="14" key="1">
    <citation type="journal article" date="2019" name="Int. J. Syst. Evol. Microbiol.">
        <title>The Global Catalogue of Microorganisms (GCM) 10K type strain sequencing project: providing services to taxonomists for standard genome sequencing and annotation.</title>
        <authorList>
            <consortium name="The Broad Institute Genomics Platform"/>
            <consortium name="The Broad Institute Genome Sequencing Center for Infectious Disease"/>
            <person name="Wu L."/>
            <person name="Ma J."/>
        </authorList>
    </citation>
    <scope>NUCLEOTIDE SEQUENCE [LARGE SCALE GENOMIC DNA]</scope>
    <source>
        <strain evidence="14">JCM 30846</strain>
    </source>
</reference>
<evidence type="ECO:0000256" key="10">
    <source>
        <dbReference type="SAM" id="Phobius"/>
    </source>
</evidence>
<protein>
    <recommendedName>
        <fullName evidence="15">Copper transport protein</fullName>
    </recommendedName>
</protein>
<comment type="caution">
    <text evidence="13">The sequence shown here is derived from an EMBL/GenBank/DDBJ whole genome shotgun (WGS) entry which is preliminary data.</text>
</comment>
<evidence type="ECO:0000256" key="6">
    <source>
        <dbReference type="ARBA" id="ARBA00022989"/>
    </source>
</evidence>
<feature type="domain" description="CopC" evidence="11">
    <location>
        <begin position="61"/>
        <end position="158"/>
    </location>
</feature>
<feature type="transmembrane region" description="Helical" evidence="10">
    <location>
        <begin position="36"/>
        <end position="58"/>
    </location>
</feature>
<dbReference type="Gene3D" id="2.60.40.1220">
    <property type="match status" value="1"/>
</dbReference>
<evidence type="ECO:0008006" key="15">
    <source>
        <dbReference type="Google" id="ProtNLM"/>
    </source>
</evidence>
<evidence type="ECO:0000256" key="5">
    <source>
        <dbReference type="ARBA" id="ARBA00022729"/>
    </source>
</evidence>
<evidence type="ECO:0000259" key="11">
    <source>
        <dbReference type="Pfam" id="PF04234"/>
    </source>
</evidence>
<keyword evidence="6 10" id="KW-1133">Transmembrane helix</keyword>
<keyword evidence="14" id="KW-1185">Reference proteome</keyword>
<feature type="compositionally biased region" description="Low complexity" evidence="9">
    <location>
        <begin position="573"/>
        <end position="595"/>
    </location>
</feature>
<feature type="transmembrane region" description="Helical" evidence="10">
    <location>
        <begin position="305"/>
        <end position="324"/>
    </location>
</feature>